<comment type="subcellular location">
    <subcellularLocation>
        <location evidence="1">Cell membrane</location>
        <topology evidence="1">Multi-pass membrane protein</topology>
    </subcellularLocation>
</comment>
<dbReference type="SUPFAM" id="SSF90123">
    <property type="entry name" value="ABC transporter transmembrane region"/>
    <property type="match status" value="1"/>
</dbReference>
<feature type="transmembrane region" description="Helical" evidence="5">
    <location>
        <begin position="241"/>
        <end position="262"/>
    </location>
</feature>
<dbReference type="Proteomes" id="UP000031671">
    <property type="component" value="Unassembled WGS sequence"/>
</dbReference>
<organism evidence="7 8">
    <name type="scientific">Vibrio ishigakensis</name>
    <dbReference type="NCBI Taxonomy" id="1481914"/>
    <lineage>
        <taxon>Bacteria</taxon>
        <taxon>Pseudomonadati</taxon>
        <taxon>Pseudomonadota</taxon>
        <taxon>Gammaproteobacteria</taxon>
        <taxon>Vibrionales</taxon>
        <taxon>Vibrionaceae</taxon>
        <taxon>Vibrio</taxon>
    </lineage>
</organism>
<keyword evidence="8" id="KW-1185">Reference proteome</keyword>
<dbReference type="GO" id="GO:0005524">
    <property type="term" value="F:ATP binding"/>
    <property type="evidence" value="ECO:0007669"/>
    <property type="project" value="InterPro"/>
</dbReference>
<dbReference type="InterPro" id="IPR039421">
    <property type="entry name" value="Type_1_exporter"/>
</dbReference>
<evidence type="ECO:0000256" key="2">
    <source>
        <dbReference type="ARBA" id="ARBA00022692"/>
    </source>
</evidence>
<dbReference type="Gene3D" id="1.20.1560.10">
    <property type="entry name" value="ABC transporter type 1, transmembrane domain"/>
    <property type="match status" value="1"/>
</dbReference>
<reference evidence="7 8" key="1">
    <citation type="submission" date="2015-01" db="EMBL/GenBank/DDBJ databases">
        <title>Vibrio sp. C1 JCM 19231 whole genome shotgun sequence.</title>
        <authorList>
            <person name="Sawabe T."/>
            <person name="Meirelles P."/>
            <person name="Feng G."/>
            <person name="Sayaka M."/>
            <person name="Hattori M."/>
            <person name="Ohkuma M."/>
        </authorList>
    </citation>
    <scope>NUCLEOTIDE SEQUENCE [LARGE SCALE GENOMIC DNA]</scope>
    <source>
        <strain evidence="8">JCM 19231</strain>
    </source>
</reference>
<dbReference type="InterPro" id="IPR036640">
    <property type="entry name" value="ABC1_TM_sf"/>
</dbReference>
<dbReference type="RefSeq" id="WP_261835784.1">
    <property type="nucleotide sequence ID" value="NZ_AP024882.1"/>
</dbReference>
<gene>
    <name evidence="7" type="ORF">JCM19231_1703</name>
</gene>
<proteinExistence type="predicted"/>
<feature type="domain" description="ABC transmembrane type-1" evidence="6">
    <location>
        <begin position="18"/>
        <end position="291"/>
    </location>
</feature>
<dbReference type="Gene3D" id="3.40.50.300">
    <property type="entry name" value="P-loop containing nucleotide triphosphate hydrolases"/>
    <property type="match status" value="1"/>
</dbReference>
<evidence type="ECO:0000256" key="3">
    <source>
        <dbReference type="ARBA" id="ARBA00022989"/>
    </source>
</evidence>
<keyword evidence="4 5" id="KW-0472">Membrane</keyword>
<keyword evidence="3 5" id="KW-1133">Transmembrane helix</keyword>
<name>A0A0B8P2Y3_9VIBR</name>
<comment type="caution">
    <text evidence="7">The sequence shown here is derived from an EMBL/GenBank/DDBJ whole genome shotgun (WGS) entry which is preliminary data.</text>
</comment>
<evidence type="ECO:0000259" key="6">
    <source>
        <dbReference type="PROSITE" id="PS50929"/>
    </source>
</evidence>
<accession>A0A0B8P2Y3</accession>
<evidence type="ECO:0000313" key="7">
    <source>
        <dbReference type="EMBL" id="GAM58912.1"/>
    </source>
</evidence>
<evidence type="ECO:0000256" key="1">
    <source>
        <dbReference type="ARBA" id="ARBA00004651"/>
    </source>
</evidence>
<reference evidence="7 8" key="2">
    <citation type="submission" date="2015-01" db="EMBL/GenBank/DDBJ databases">
        <authorList>
            <consortium name="NBRP consortium"/>
            <person name="Sawabe T."/>
            <person name="Meirelles P."/>
            <person name="Feng G."/>
            <person name="Sayaka M."/>
            <person name="Hattori M."/>
            <person name="Ohkuma M."/>
        </authorList>
    </citation>
    <scope>NUCLEOTIDE SEQUENCE [LARGE SCALE GENOMIC DNA]</scope>
    <source>
        <strain evidence="8">JCM 19231</strain>
    </source>
</reference>
<evidence type="ECO:0000313" key="8">
    <source>
        <dbReference type="Proteomes" id="UP000031671"/>
    </source>
</evidence>
<dbReference type="GO" id="GO:0015421">
    <property type="term" value="F:ABC-type oligopeptide transporter activity"/>
    <property type="evidence" value="ECO:0007669"/>
    <property type="project" value="TreeGrafter"/>
</dbReference>
<protein>
    <submittedName>
        <fullName evidence="7">ABC transporter protein</fullName>
    </submittedName>
</protein>
<feature type="transmembrane region" description="Helical" evidence="5">
    <location>
        <begin position="153"/>
        <end position="172"/>
    </location>
</feature>
<keyword evidence="2 5" id="KW-0812">Transmembrane</keyword>
<dbReference type="GO" id="GO:0005886">
    <property type="term" value="C:plasma membrane"/>
    <property type="evidence" value="ECO:0007669"/>
    <property type="project" value="UniProtKB-SubCell"/>
</dbReference>
<dbReference type="PANTHER" id="PTHR43394">
    <property type="entry name" value="ATP-DEPENDENT PERMEASE MDL1, MITOCHONDRIAL"/>
    <property type="match status" value="1"/>
</dbReference>
<evidence type="ECO:0000256" key="5">
    <source>
        <dbReference type="SAM" id="Phobius"/>
    </source>
</evidence>
<dbReference type="InterPro" id="IPR011527">
    <property type="entry name" value="ABC1_TM_dom"/>
</dbReference>
<sequence>MAANLTAHTSKSKTVARVLPSSLLINLMSLAIPLVILQIYDRILPNQSYGTAFLLVFGATLAILLDAFLRYVRTWMLGAAAVNTEHKTYQTIIERLSSATPAQIKGLKPGTLQESLKGVALIKDFYSGGFISGLIDVPFAIIFLLLISYVGGALVIIPVVVWAITFAFVWLFTKKSSEHALFAANSEQERMNFLILVFGFLNNVKSQASESKLYRYFKKLNQKRYLATSESERNIAMAQELIQIAAMGTSVAMVLIGSLSVLDGTLTTGGLAACSILAGRAVAPLSALLGLRLKYSSFMVANHSLTELMDGLTEADQKKPDNQEFQSLALSDITFNRFDRSFHFDLNLKQGELVDICHLDTDVASHAVTLAAGLEVSEKGTSTWGKEPIETSSKWWRENIGFVSTRPSIVSGNLLDNLCAFNNERIEEANLLTNALGLNKIISELADGVQTKVGFNLGTKLSRGTIKLVSIIGQLSQPTPVVILDRPERDLDLESINRLKSVLEFYISKGRSFVLNSEHPLLLELSKQSFEITEDAQ</sequence>
<evidence type="ECO:0000256" key="4">
    <source>
        <dbReference type="ARBA" id="ARBA00023136"/>
    </source>
</evidence>
<feature type="transmembrane region" description="Helical" evidence="5">
    <location>
        <begin position="52"/>
        <end position="69"/>
    </location>
</feature>
<dbReference type="SUPFAM" id="SSF52540">
    <property type="entry name" value="P-loop containing nucleoside triphosphate hydrolases"/>
    <property type="match status" value="1"/>
</dbReference>
<dbReference type="AlphaFoldDB" id="A0A0B8P2Y3"/>
<dbReference type="InterPro" id="IPR027417">
    <property type="entry name" value="P-loop_NTPase"/>
</dbReference>
<dbReference type="Pfam" id="PF00664">
    <property type="entry name" value="ABC_membrane"/>
    <property type="match status" value="1"/>
</dbReference>
<dbReference type="PANTHER" id="PTHR43394:SF1">
    <property type="entry name" value="ATP-BINDING CASSETTE SUB-FAMILY B MEMBER 10, MITOCHONDRIAL"/>
    <property type="match status" value="1"/>
</dbReference>
<feature type="transmembrane region" description="Helical" evidence="5">
    <location>
        <begin position="21"/>
        <end position="40"/>
    </location>
</feature>
<feature type="transmembrane region" description="Helical" evidence="5">
    <location>
        <begin position="125"/>
        <end position="147"/>
    </location>
</feature>
<dbReference type="EMBL" id="BBRZ01000112">
    <property type="protein sequence ID" value="GAM58912.1"/>
    <property type="molecule type" value="Genomic_DNA"/>
</dbReference>
<dbReference type="PROSITE" id="PS50929">
    <property type="entry name" value="ABC_TM1F"/>
    <property type="match status" value="1"/>
</dbReference>